<evidence type="ECO:0000313" key="2">
    <source>
        <dbReference type="EMBL" id="KAK4084707.1"/>
    </source>
</evidence>
<proteinExistence type="predicted"/>
<name>A0ABR0BN29_PURLI</name>
<feature type="compositionally biased region" description="Pro residues" evidence="1">
    <location>
        <begin position="99"/>
        <end position="110"/>
    </location>
</feature>
<feature type="compositionally biased region" description="Basic and acidic residues" evidence="1">
    <location>
        <begin position="53"/>
        <end position="62"/>
    </location>
</feature>
<keyword evidence="3" id="KW-1185">Reference proteome</keyword>
<sequence>MPKDRRVPLVCWDHPTFRRRASESDEAIAGDALSAAYGGGDRGVAPAPGGEGGDLRTRRQAEQDGSLPIHRTAPHSPTALRLHSRATKVPRPSFTADPLEPPRSARPPSSPVIIGVGPPTRRLVCWAAGLLGCWAAPFGPAQQRGCAHSWRRANSPGPQKEARSAWEQAQTQSDSKVSKKQGRAIRAAGNGAISSGTSGTLGLGFPAYSPLGQPTHWWHAVIVSWFLAVAPCPPSRGPEEFSGCHPSWSLADARAQDQLDPKDVSLKVVPWLDVTVASTTVGWLRAVACNTRTSPQPVRVTKYRAIRRHSSPRPRLGLALASQGTMVQRVMTLGMQRRRQLRSEGKSITDPRRSVEIVPVGALIEIAGSLRMGALLRAFYDSSSTSLLVRLQANSSPLAVGVANDSGRVVQPTGSAWAALRRPVFTHSRPIAKCSVRGHIAMSPLQHIGILIPLVPFVARVRSMAGHSMPSYPPSTSALPRTEGDDAGAGVAPPGPAGSLVWLQARQAQSSMALSQLRCGWMCGCRAATAGARACQDRPDAFPSPAFLPGDPTSHSSARRRQRPVQRGQRWRGADHASRITHTLNNRCPRPISSLELSDPHHTRPPSSAPGGQDTSRTYAISPPEAPPEAILQESESTRLALTGTGTANTHPLKMASHSWHPELFLDACDTAYSSSDGWIAGVRCWPGDHAPATETTLAPSSLLLNCRYPWGGGQLNGLRCDVLVSYCARGADYHDAGPGETFSVAFQP</sequence>
<feature type="region of interest" description="Disordered" evidence="1">
    <location>
        <begin position="32"/>
        <end position="114"/>
    </location>
</feature>
<accession>A0ABR0BN29</accession>
<dbReference type="EMBL" id="JAWRVI010000051">
    <property type="protein sequence ID" value="KAK4084707.1"/>
    <property type="molecule type" value="Genomic_DNA"/>
</dbReference>
<comment type="caution">
    <text evidence="2">The sequence shown here is derived from an EMBL/GenBank/DDBJ whole genome shotgun (WGS) entry which is preliminary data.</text>
</comment>
<reference evidence="2 3" key="1">
    <citation type="journal article" date="2024" name="Microbiol. Resour. Announc.">
        <title>Genome annotations for the ascomycete fungi Trichoderma harzianum, Trichoderma aggressivum, and Purpureocillium lilacinum.</title>
        <authorList>
            <person name="Beijen E.P.W."/>
            <person name="Ohm R.A."/>
        </authorList>
    </citation>
    <scope>NUCLEOTIDE SEQUENCE [LARGE SCALE GENOMIC DNA]</scope>
    <source>
        <strain evidence="2 3">CBS 150709</strain>
    </source>
</reference>
<evidence type="ECO:0000256" key="1">
    <source>
        <dbReference type="SAM" id="MobiDB-lite"/>
    </source>
</evidence>
<gene>
    <name evidence="2" type="ORF">Purlil1_10292</name>
</gene>
<dbReference type="Proteomes" id="UP001287286">
    <property type="component" value="Unassembled WGS sequence"/>
</dbReference>
<protein>
    <submittedName>
        <fullName evidence="2">Uncharacterized protein</fullName>
    </submittedName>
</protein>
<feature type="region of interest" description="Disordered" evidence="1">
    <location>
        <begin position="148"/>
        <end position="180"/>
    </location>
</feature>
<evidence type="ECO:0000313" key="3">
    <source>
        <dbReference type="Proteomes" id="UP001287286"/>
    </source>
</evidence>
<organism evidence="2 3">
    <name type="scientific">Purpureocillium lilacinum</name>
    <name type="common">Paecilomyces lilacinus</name>
    <dbReference type="NCBI Taxonomy" id="33203"/>
    <lineage>
        <taxon>Eukaryota</taxon>
        <taxon>Fungi</taxon>
        <taxon>Dikarya</taxon>
        <taxon>Ascomycota</taxon>
        <taxon>Pezizomycotina</taxon>
        <taxon>Sordariomycetes</taxon>
        <taxon>Hypocreomycetidae</taxon>
        <taxon>Hypocreales</taxon>
        <taxon>Ophiocordycipitaceae</taxon>
        <taxon>Purpureocillium</taxon>
    </lineage>
</organism>
<feature type="region of interest" description="Disordered" evidence="1">
    <location>
        <begin position="469"/>
        <end position="489"/>
    </location>
</feature>
<feature type="region of interest" description="Disordered" evidence="1">
    <location>
        <begin position="543"/>
        <end position="625"/>
    </location>
</feature>